<dbReference type="Pfam" id="PF20148">
    <property type="entry name" value="DUF6531"/>
    <property type="match status" value="1"/>
</dbReference>
<dbReference type="InterPro" id="IPR022385">
    <property type="entry name" value="Rhs_assc_core"/>
</dbReference>
<protein>
    <submittedName>
        <fullName evidence="3">DNRLRE domain-containing protein</fullName>
    </submittedName>
</protein>
<dbReference type="EMBL" id="JAUHPV010000003">
    <property type="protein sequence ID" value="MDN4472504.1"/>
    <property type="molecule type" value="Genomic_DNA"/>
</dbReference>
<reference evidence="3" key="1">
    <citation type="submission" date="2023-06" db="EMBL/GenBank/DDBJ databases">
        <title>SYSU T00b26.</title>
        <authorList>
            <person name="Gao L."/>
            <person name="Fang B.-Z."/>
            <person name="Li W.-J."/>
        </authorList>
    </citation>
    <scope>NUCLEOTIDE SEQUENCE</scope>
    <source>
        <strain evidence="3">SYSU T00b26</strain>
    </source>
</reference>
<organism evidence="3 4">
    <name type="scientific">Demequina zhanjiangensis</name>
    <dbReference type="NCBI Taxonomy" id="3051659"/>
    <lineage>
        <taxon>Bacteria</taxon>
        <taxon>Bacillati</taxon>
        <taxon>Actinomycetota</taxon>
        <taxon>Actinomycetes</taxon>
        <taxon>Micrococcales</taxon>
        <taxon>Demequinaceae</taxon>
        <taxon>Demequina</taxon>
    </lineage>
</organism>
<keyword evidence="4" id="KW-1185">Reference proteome</keyword>
<feature type="domain" description="DUF6531" evidence="2">
    <location>
        <begin position="885"/>
        <end position="951"/>
    </location>
</feature>
<evidence type="ECO:0000259" key="2">
    <source>
        <dbReference type="Pfam" id="PF20148"/>
    </source>
</evidence>
<dbReference type="RefSeq" id="WP_301127138.1">
    <property type="nucleotide sequence ID" value="NZ_JAUHPV010000003.1"/>
</dbReference>
<comment type="caution">
    <text evidence="3">The sequence shown here is derived from an EMBL/GenBank/DDBJ whole genome shotgun (WGS) entry which is preliminary data.</text>
</comment>
<name>A0ABT8G198_9MICO</name>
<evidence type="ECO:0000313" key="4">
    <source>
        <dbReference type="Proteomes" id="UP001172738"/>
    </source>
</evidence>
<sequence length="2249" mass="236056">MSDAHARSWGLWGWIAVAFSLSSAYINGGWTRGVRTAAITVVAAFAALGVSEGGAFAAEGADEVDWTEQGAWNGLTAPDAISASMLAVLKDEAVEDLSQRTETSQTFALPDGLWRSEMFAGPEWVATGEDPTTEEGWEALDTELVSWSDGSYRPGAHPANLIFSGASKGHTALVTGTDAEGGEFTLWWDGTLPDPIAADDAIRYVDVEPGIDLVFYVTATGYEQFFVAKTAAALDRAETLSLQFDSEDVDLTTDGETLTGTSEDGEELVQVSEVLAWDADNDALRTVPVAQMAPEPEVGASASAPPSPSASPSGSPSLADVNALPVEVEVPAQFDVAGDAGTVSIDADDVPFDSGDVFPVVIDPSVNLSLSFDTYLSTAWDTDRSTQTDLLIGTWDSGTSKYRSYINANVMPILGTEVISAELKLWNFHSWSCTARSWEVWSTSLTSSSTRWDTKPSFYDRYATVSTTKGYSSSCADGWVSADVTTLAANWAKGTTTGKGIGIKASSETDNTYWKKFNSGNAATNKPVLKVVYNRYPSKPSTLQVNGVTPASGTTYYINDTTPILSAKVSDPDGGLVKARFTIMQGSTTFKSLASGSSVKSGLRSEYESPALTNDKTYSVSAVANDGSVDSKSANEPTWTIVVDTDPPGVTAIDTTGVTEDQWIETPPANASATLTATDAVSFEYTIDGGATQTVTAVAGTASIALPVTKGGHQVWARAIDRAGNPGSEDEAEYGVGSVGISAPNANYTTTGNAPVVATAPKGTEGSVERTVYARVAGTDVDVDYTDGTGVNTDWIEVEQLDPVAAGVDPKVEYTWAASASVPAGKERVPNRIDVQVCFTYLDGDDNPLTTRCTWQDDDTHTSVIVIPHAFGGGFPTATAGPGQVALWTGEFNTAVTDLEVPAYTGTMSLSRSYNSFAGGTETSVFGPGWTASFEGSDLGQAGLTVVDSTGDDGVLAFQDVDGSYLLYVQPGGGNTAQMNGTYEPFDDDTAALGFTVSITGQGTDAVLTMVDDLGVTTTWEHLEAGKWVAKSITEPAASGKTTFSHDEQGRITQILAPVPEGVTCSATPVEAGCRYLTIDYYTATNAATNAYAGRVSEATFHTWDTAAEAMDDTVVARYGYNSDGYLTSVTDPRSGLNVVYGYGDLTDAGVPTLTSVTPAGLAAWGISYGTSSQGNDSVLAVTREGATDNAATTVVSRFVYGLDATAMPSGSPDVAAAQHAWGQSRTPTRGFAVFAQGDDPGSSDPATVNAAQWLDGDFQFTDDEGYTVNTASYGAGAWQYTADEYDDGGRIVRSLDPAATAYLIDQSALIDGQTVPAAEVNAVATLTNYNATDITATTDLTWDDGSESGATITAGTVLVPAGTLVTDTWAPAEDGEDGQRTRIHTQYTYDEDAPNGGINPRTGQKFNLVTTVTETEAAATDGGWGIVSPDIAGETLLSRTETGYDPIDAATATSDTSGWILSAATTTTTVMDSPADNITTLTRYDSLGRIVETRQPGSDGTDAGTELTVYYTAGANTDDAACGNTPQWAGLTCVIKTAEADPAVPEARTTAYSMLLAAKTTVETLDAVTRTTDTTYTADGRILTSSTATTGLADSQPLETTTYVYDETTGLLTDTHAVDATDTITSTVSTGYDLWGRTVTYTDTDGAVTTTTYDSHGRTGTVDDGVQRTEYTYDGTDAAGNDEHRGLPTAMTITSDTFDETTGTYPTYTFTAAFDAGGNMTVQTMPGNLTQTTTYTRTGHTIGLAYSGVDTAGETVPLIAWSQQLDLYGRVVAESTPSAGVSPEAVSEYNRTYSYDMAGRLVEVTDRTAGIGASVNTDPEAGDVTACATRAYTFDKRGNRLARTTGISGTDGACVSAGTGETDAWVYDDADRIQYAANTTDAYVYDALGRQTLIPAADTPAGAAAGDLQIGYYDNDLAASLTQNGVTTSYSLDALQRRATATTTSSSGTTTLVRHYTDSSDNPAWAISTDTTGEQTTSWYGSSLGGDLGITITNGIAQIQLSDIHGDIALPLTVASDDTIEAIGGYSDFDEYGNPLTGMTDPDTGAITYGWIGAKERATDTTGLMLMGVRLYNPVTGQFTSVDPVPGGNTTAYTYPQDPINKYDTSGKSWWSKIKKGAKAVWKATGTASKWLTDSKWGKRIGAACSLAWGIVGNVCNGVYAAAYARQGRWKEAAVTAVAAVAGGVAGKLAKTAVLRGAAGFRGSFSRAIVRNGIGSRRYMTRYDRTFRSVAWKADLVVGYSVSERVNW</sequence>
<dbReference type="NCBIfam" id="TIGR03696">
    <property type="entry name" value="Rhs_assc_core"/>
    <property type="match status" value="1"/>
</dbReference>
<dbReference type="Proteomes" id="UP001172738">
    <property type="component" value="Unassembled WGS sequence"/>
</dbReference>
<evidence type="ECO:0000313" key="3">
    <source>
        <dbReference type="EMBL" id="MDN4472504.1"/>
    </source>
</evidence>
<gene>
    <name evidence="3" type="ORF">QQX04_05795</name>
</gene>
<dbReference type="Gene3D" id="2.180.10.10">
    <property type="entry name" value="RHS repeat-associated core"/>
    <property type="match status" value="2"/>
</dbReference>
<feature type="region of interest" description="Disordered" evidence="1">
    <location>
        <begin position="296"/>
        <end position="319"/>
    </location>
</feature>
<dbReference type="InterPro" id="IPR045351">
    <property type="entry name" value="DUF6531"/>
</dbReference>
<evidence type="ECO:0000256" key="1">
    <source>
        <dbReference type="SAM" id="MobiDB-lite"/>
    </source>
</evidence>
<dbReference type="NCBIfam" id="NF033679">
    <property type="entry name" value="DNRLRE_dom"/>
    <property type="match status" value="1"/>
</dbReference>
<proteinExistence type="predicted"/>
<feature type="compositionally biased region" description="Low complexity" evidence="1">
    <location>
        <begin position="296"/>
        <end position="317"/>
    </location>
</feature>
<accession>A0ABT8G198</accession>